<feature type="domain" description="Acyl-CoA dehydrogenase/oxidase C-terminal" evidence="7">
    <location>
        <begin position="264"/>
        <end position="371"/>
    </location>
</feature>
<dbReference type="PANTHER" id="PTHR43292:SF4">
    <property type="entry name" value="ACYL-COA DEHYDROGENASE FADE34"/>
    <property type="match status" value="1"/>
</dbReference>
<dbReference type="InterPro" id="IPR052161">
    <property type="entry name" value="Mycobact_Acyl-CoA_DH"/>
</dbReference>
<feature type="domain" description="Acyl-CoA oxidase/dehydrogenase middle" evidence="8">
    <location>
        <begin position="102"/>
        <end position="184"/>
    </location>
</feature>
<dbReference type="InterPro" id="IPR036250">
    <property type="entry name" value="AcylCo_DH-like_C"/>
</dbReference>
<dbReference type="Proteomes" id="UP000237752">
    <property type="component" value="Unassembled WGS sequence"/>
</dbReference>
<evidence type="ECO:0000259" key="9">
    <source>
        <dbReference type="Pfam" id="PF02771"/>
    </source>
</evidence>
<evidence type="ECO:0000313" key="11">
    <source>
        <dbReference type="Proteomes" id="UP000237752"/>
    </source>
</evidence>
<dbReference type="AlphaFoldDB" id="A0A2T0ZY17"/>
<dbReference type="GO" id="GO:0050660">
    <property type="term" value="F:flavin adenine dinucleotide binding"/>
    <property type="evidence" value="ECO:0007669"/>
    <property type="project" value="InterPro"/>
</dbReference>
<evidence type="ECO:0000256" key="5">
    <source>
        <dbReference type="ARBA" id="ARBA00023002"/>
    </source>
</evidence>
<dbReference type="EMBL" id="PVUE01000011">
    <property type="protein sequence ID" value="PRZ41251.1"/>
    <property type="molecule type" value="Genomic_DNA"/>
</dbReference>
<evidence type="ECO:0000259" key="7">
    <source>
        <dbReference type="Pfam" id="PF00441"/>
    </source>
</evidence>
<dbReference type="Pfam" id="PF02770">
    <property type="entry name" value="Acyl-CoA_dh_M"/>
    <property type="match status" value="1"/>
</dbReference>
<keyword evidence="5 6" id="KW-0560">Oxidoreductase</keyword>
<dbReference type="Gene3D" id="2.40.110.10">
    <property type="entry name" value="Butyryl-CoA Dehydrogenase, subunit A, domain 2"/>
    <property type="match status" value="1"/>
</dbReference>
<protein>
    <submittedName>
        <fullName evidence="10">Alkylation response protein AidB-like acyl-CoA dehydrogenase</fullName>
    </submittedName>
</protein>
<keyword evidence="3 6" id="KW-0285">Flavoprotein</keyword>
<evidence type="ECO:0000256" key="3">
    <source>
        <dbReference type="ARBA" id="ARBA00022630"/>
    </source>
</evidence>
<evidence type="ECO:0000259" key="8">
    <source>
        <dbReference type="Pfam" id="PF02770"/>
    </source>
</evidence>
<dbReference type="InterPro" id="IPR009100">
    <property type="entry name" value="AcylCoA_DH/oxidase_NM_dom_sf"/>
</dbReference>
<dbReference type="SUPFAM" id="SSF47203">
    <property type="entry name" value="Acyl-CoA dehydrogenase C-terminal domain-like"/>
    <property type="match status" value="1"/>
</dbReference>
<keyword evidence="11" id="KW-1185">Reference proteome</keyword>
<gene>
    <name evidence="10" type="ORF">CLV47_111129</name>
</gene>
<dbReference type="FunFam" id="2.40.110.10:FF:000011">
    <property type="entry name" value="Acyl-CoA dehydrogenase FadE34"/>
    <property type="match status" value="1"/>
</dbReference>
<dbReference type="PANTHER" id="PTHR43292">
    <property type="entry name" value="ACYL-COA DEHYDROGENASE"/>
    <property type="match status" value="1"/>
</dbReference>
<evidence type="ECO:0000256" key="4">
    <source>
        <dbReference type="ARBA" id="ARBA00022827"/>
    </source>
</evidence>
<name>A0A2T0ZY17_9ACTN</name>
<dbReference type="RefSeq" id="WP_106349617.1">
    <property type="nucleotide sequence ID" value="NZ_PVUE01000011.1"/>
</dbReference>
<dbReference type="Gene3D" id="1.20.140.10">
    <property type="entry name" value="Butyryl-CoA Dehydrogenase, subunit A, domain 3"/>
    <property type="match status" value="1"/>
</dbReference>
<dbReference type="Gene3D" id="1.10.540.10">
    <property type="entry name" value="Acyl-CoA dehydrogenase/oxidase, N-terminal domain"/>
    <property type="match status" value="1"/>
</dbReference>
<proteinExistence type="inferred from homology"/>
<reference evidence="10 11" key="1">
    <citation type="submission" date="2018-03" db="EMBL/GenBank/DDBJ databases">
        <title>Genomic Encyclopedia of Archaeal and Bacterial Type Strains, Phase II (KMG-II): from individual species to whole genera.</title>
        <authorList>
            <person name="Goeker M."/>
        </authorList>
    </citation>
    <scope>NUCLEOTIDE SEQUENCE [LARGE SCALE GENOMIC DNA]</scope>
    <source>
        <strain evidence="10 11">DSM 100065</strain>
    </source>
</reference>
<dbReference type="InterPro" id="IPR009075">
    <property type="entry name" value="AcylCo_DH/oxidase_C"/>
</dbReference>
<dbReference type="InterPro" id="IPR037069">
    <property type="entry name" value="AcylCoA_DH/ox_N_sf"/>
</dbReference>
<comment type="cofactor">
    <cofactor evidence="1 6">
        <name>FAD</name>
        <dbReference type="ChEBI" id="CHEBI:57692"/>
    </cofactor>
</comment>
<evidence type="ECO:0000256" key="6">
    <source>
        <dbReference type="RuleBase" id="RU362125"/>
    </source>
</evidence>
<accession>A0A2T0ZY17</accession>
<sequence>MSVRADVRAWLAENWQPDGELSRFREAALDSGWLVPTWSEKWFGKGLSTADAEAVGEEFERVGAPGRADRNDLHARVIYELGSDELRATYLRDLLAGNVTGCLLYSEPGAGSDLASVRTSAVREGDEWRVNGQKVWTSGAKQAGYGLLVARTDSSVPKHQGITYFVIPMKQPGIEVRPITQITGDAHFNEVFLTDAWVDDAHRLGEVNAGWRMLMMALGYERSVMGVRGVGSRASNGKYRASGVTFVGTADDLIGLARRHGKLDDAATVAALADVYAARTAVRLNTARYAEEGRAADPAALSMGKLAMSQVLHSTSRVRRDIVGAAALLDERTEPPGDAEVANFFTLDAYFTSIGGGTDQIQRNIISERILGLPKEEDRSKNVPFSEVRK</sequence>
<dbReference type="Pfam" id="PF00441">
    <property type="entry name" value="Acyl-CoA_dh_1"/>
    <property type="match status" value="1"/>
</dbReference>
<dbReference type="InterPro" id="IPR046373">
    <property type="entry name" value="Acyl-CoA_Oxase/DH_mid-dom_sf"/>
</dbReference>
<dbReference type="GO" id="GO:0005886">
    <property type="term" value="C:plasma membrane"/>
    <property type="evidence" value="ECO:0007669"/>
    <property type="project" value="TreeGrafter"/>
</dbReference>
<evidence type="ECO:0000313" key="10">
    <source>
        <dbReference type="EMBL" id="PRZ41251.1"/>
    </source>
</evidence>
<dbReference type="InterPro" id="IPR006091">
    <property type="entry name" value="Acyl-CoA_Oxase/DH_mid-dom"/>
</dbReference>
<dbReference type="InterPro" id="IPR013786">
    <property type="entry name" value="AcylCoA_DH/ox_N"/>
</dbReference>
<comment type="caution">
    <text evidence="10">The sequence shown here is derived from an EMBL/GenBank/DDBJ whole genome shotgun (WGS) entry which is preliminary data.</text>
</comment>
<feature type="domain" description="Acyl-CoA dehydrogenase/oxidase N-terminal" evidence="9">
    <location>
        <begin position="12"/>
        <end position="97"/>
    </location>
</feature>
<organism evidence="10 11">
    <name type="scientific">Antricoccus suffuscus</name>
    <dbReference type="NCBI Taxonomy" id="1629062"/>
    <lineage>
        <taxon>Bacteria</taxon>
        <taxon>Bacillati</taxon>
        <taxon>Actinomycetota</taxon>
        <taxon>Actinomycetes</taxon>
        <taxon>Geodermatophilales</taxon>
        <taxon>Antricoccaceae</taxon>
        <taxon>Antricoccus</taxon>
    </lineage>
</organism>
<dbReference type="OrthoDB" id="5167280at2"/>
<dbReference type="SUPFAM" id="SSF56645">
    <property type="entry name" value="Acyl-CoA dehydrogenase NM domain-like"/>
    <property type="match status" value="1"/>
</dbReference>
<evidence type="ECO:0000256" key="1">
    <source>
        <dbReference type="ARBA" id="ARBA00001974"/>
    </source>
</evidence>
<dbReference type="Pfam" id="PF02771">
    <property type="entry name" value="Acyl-CoA_dh_N"/>
    <property type="match status" value="1"/>
</dbReference>
<evidence type="ECO:0000256" key="2">
    <source>
        <dbReference type="ARBA" id="ARBA00009347"/>
    </source>
</evidence>
<comment type="similarity">
    <text evidence="2 6">Belongs to the acyl-CoA dehydrogenase family.</text>
</comment>
<keyword evidence="4 6" id="KW-0274">FAD</keyword>
<dbReference type="GO" id="GO:0016627">
    <property type="term" value="F:oxidoreductase activity, acting on the CH-CH group of donors"/>
    <property type="evidence" value="ECO:0007669"/>
    <property type="project" value="InterPro"/>
</dbReference>